<feature type="domain" description="AMP-binding enzyme C-terminal" evidence="1">
    <location>
        <begin position="39"/>
        <end position="107"/>
    </location>
</feature>
<protein>
    <submittedName>
        <fullName evidence="2">AMP-dependent synthetase</fullName>
    </submittedName>
</protein>
<evidence type="ECO:0000259" key="1">
    <source>
        <dbReference type="Pfam" id="PF13193"/>
    </source>
</evidence>
<dbReference type="Pfam" id="PF13193">
    <property type="entry name" value="AMP-binding_C"/>
    <property type="match status" value="1"/>
</dbReference>
<accession>A0ABW3MKB8</accession>
<evidence type="ECO:0000313" key="2">
    <source>
        <dbReference type="EMBL" id="MFD1049880.1"/>
    </source>
</evidence>
<reference evidence="3" key="1">
    <citation type="journal article" date="2019" name="Int. J. Syst. Evol. Microbiol.">
        <title>The Global Catalogue of Microorganisms (GCM) 10K type strain sequencing project: providing services to taxonomists for standard genome sequencing and annotation.</title>
        <authorList>
            <consortium name="The Broad Institute Genomics Platform"/>
            <consortium name="The Broad Institute Genome Sequencing Center for Infectious Disease"/>
            <person name="Wu L."/>
            <person name="Ma J."/>
        </authorList>
    </citation>
    <scope>NUCLEOTIDE SEQUENCE [LARGE SCALE GENOMIC DNA]</scope>
    <source>
        <strain evidence="3">JCM 31486</strain>
    </source>
</reference>
<dbReference type="InterPro" id="IPR045851">
    <property type="entry name" value="AMP-bd_C_sf"/>
</dbReference>
<dbReference type="Gene3D" id="3.30.300.30">
    <property type="match status" value="1"/>
</dbReference>
<gene>
    <name evidence="2" type="ORF">ACFQ1S_32280</name>
</gene>
<dbReference type="EMBL" id="JBHTIS010002462">
    <property type="protein sequence ID" value="MFD1049880.1"/>
    <property type="molecule type" value="Genomic_DNA"/>
</dbReference>
<dbReference type="InterPro" id="IPR025110">
    <property type="entry name" value="AMP-bd_C"/>
</dbReference>
<keyword evidence="3" id="KW-1185">Reference proteome</keyword>
<name>A0ABW3MKB8_9PSEU</name>
<evidence type="ECO:0000313" key="3">
    <source>
        <dbReference type="Proteomes" id="UP001597045"/>
    </source>
</evidence>
<dbReference type="PANTHER" id="PTHR43767">
    <property type="entry name" value="LONG-CHAIN-FATTY-ACID--COA LIGASE"/>
    <property type="match status" value="1"/>
</dbReference>
<dbReference type="Proteomes" id="UP001597045">
    <property type="component" value="Unassembled WGS sequence"/>
</dbReference>
<feature type="non-terminal residue" evidence="2">
    <location>
        <position position="1"/>
    </location>
</feature>
<dbReference type="PANTHER" id="PTHR43767:SF1">
    <property type="entry name" value="NONRIBOSOMAL PEPTIDE SYNTHASE PES1 (EUROFUNG)-RELATED"/>
    <property type="match status" value="1"/>
</dbReference>
<comment type="caution">
    <text evidence="2">The sequence shown here is derived from an EMBL/GenBank/DDBJ whole genome shotgun (WGS) entry which is preliminary data.</text>
</comment>
<organism evidence="2 3">
    <name type="scientific">Kibdelosporangium lantanae</name>
    <dbReference type="NCBI Taxonomy" id="1497396"/>
    <lineage>
        <taxon>Bacteria</taxon>
        <taxon>Bacillati</taxon>
        <taxon>Actinomycetota</taxon>
        <taxon>Actinomycetes</taxon>
        <taxon>Pseudonocardiales</taxon>
        <taxon>Pseudonocardiaceae</taxon>
        <taxon>Kibdelosporangium</taxon>
    </lineage>
</organism>
<dbReference type="InterPro" id="IPR050237">
    <property type="entry name" value="ATP-dep_AMP-bd_enzyme"/>
</dbReference>
<dbReference type="SUPFAM" id="SSF56801">
    <property type="entry name" value="Acetyl-CoA synthetase-like"/>
    <property type="match status" value="1"/>
</dbReference>
<sequence length="123" mass="13134">GWFVTSDLGRFVDGRLEVLGRADDVINTGGVKVAASAVEHVLERHARAACVVALEHPEWGEIVAAVVVDPQVDITILRDLIRTELGAPAVPKVLATIDELPLRGPGKVDRATVRAYLAGHAKE</sequence>
<proteinExistence type="predicted"/>